<reference evidence="3" key="1">
    <citation type="submission" date="2015-06" db="EMBL/GenBank/DDBJ databases">
        <authorList>
            <person name="Lim Y.L."/>
            <person name="Ee R."/>
            <person name="Yong D."/>
            <person name="How K.Y."/>
            <person name="Yin W.F."/>
            <person name="Chan K.G."/>
        </authorList>
    </citation>
    <scope>NUCLEOTIDE SEQUENCE [LARGE SCALE GENOMIC DNA]</scope>
    <source>
        <strain evidence="3">DSM 25325</strain>
    </source>
</reference>
<dbReference type="InterPro" id="IPR050275">
    <property type="entry name" value="PGM_Phosphatase"/>
</dbReference>
<dbReference type="Pfam" id="PF00300">
    <property type="entry name" value="His_Phos_1"/>
    <property type="match status" value="1"/>
</dbReference>
<dbReference type="PANTHER" id="PTHR48100">
    <property type="entry name" value="BROAD-SPECIFICITY PHOSPHATASE YOR283W-RELATED"/>
    <property type="match status" value="1"/>
</dbReference>
<dbReference type="AlphaFoldDB" id="A0A0G3EN97"/>
<evidence type="ECO:0000256" key="1">
    <source>
        <dbReference type="PIRSR" id="PIRSR613078-2"/>
    </source>
</evidence>
<accession>A0A0G3EN97</accession>
<dbReference type="InterPro" id="IPR029033">
    <property type="entry name" value="His_PPase_superfam"/>
</dbReference>
<protein>
    <submittedName>
        <fullName evidence="2">Fructose-2,6-bisphosphatase</fullName>
    </submittedName>
</protein>
<dbReference type="STRING" id="445709.ABW99_10260"/>
<feature type="binding site" evidence="1">
    <location>
        <position position="83"/>
    </location>
    <ligand>
        <name>substrate</name>
    </ligand>
</feature>
<dbReference type="CDD" id="cd07067">
    <property type="entry name" value="HP_PGM_like"/>
    <property type="match status" value="1"/>
</dbReference>
<evidence type="ECO:0000313" key="2">
    <source>
        <dbReference type="EMBL" id="AKJ68538.1"/>
    </source>
</evidence>
<dbReference type="OrthoDB" id="9781415at2"/>
<dbReference type="Proteomes" id="UP000036700">
    <property type="component" value="Chromosome"/>
</dbReference>
<dbReference type="Gene3D" id="3.40.50.1240">
    <property type="entry name" value="Phosphoglycerate mutase-like"/>
    <property type="match status" value="1"/>
</dbReference>
<dbReference type="SMART" id="SM00855">
    <property type="entry name" value="PGAM"/>
    <property type="match status" value="1"/>
</dbReference>
<dbReference type="InterPro" id="IPR013078">
    <property type="entry name" value="His_Pase_superF_clade-1"/>
</dbReference>
<organism evidence="2 3">
    <name type="scientific">Pandoraea thiooxydans</name>
    <dbReference type="NCBI Taxonomy" id="445709"/>
    <lineage>
        <taxon>Bacteria</taxon>
        <taxon>Pseudomonadati</taxon>
        <taxon>Pseudomonadota</taxon>
        <taxon>Betaproteobacteria</taxon>
        <taxon>Burkholderiales</taxon>
        <taxon>Burkholderiaceae</taxon>
        <taxon>Pandoraea</taxon>
    </lineage>
</organism>
<dbReference type="PATRIC" id="fig|445709.3.peg.2191"/>
<dbReference type="PANTHER" id="PTHR48100:SF10">
    <property type="entry name" value="2-CARBOXY-D-ARABINITOL-1-PHOSPHATASE-RELATED"/>
    <property type="match status" value="1"/>
</dbReference>
<keyword evidence="3" id="KW-1185">Reference proteome</keyword>
<dbReference type="SUPFAM" id="SSF53254">
    <property type="entry name" value="Phosphoglycerate mutase-like"/>
    <property type="match status" value="1"/>
</dbReference>
<dbReference type="EMBL" id="CP011568">
    <property type="protein sequence ID" value="AKJ68538.1"/>
    <property type="molecule type" value="Genomic_DNA"/>
</dbReference>
<gene>
    <name evidence="2" type="ORF">ABW99_10260</name>
</gene>
<sequence>MTKTPLTNSGVPLDAEAYAPPRRRRIYLMRHGAVTYFDDSGKPIVPESVPLNATGRAQARAAGELFAAQAIRFDRVIVSGLPRTIETAQHVLAEIGQDIALESWPEWQEIRGGRLSEIAPQDIHAAFVGAFDGVAPEDRRFLGGETVGQLLDRILPSIAKLRADPHWDTVLLVLHGGVNRVILSHAIHPTQRLFIGQLAQAAGCINALDVGEAPHDWVVRMLNFSPPAPLHRDMRQTIMETMFQEYLRHRTR</sequence>
<proteinExistence type="predicted"/>
<dbReference type="KEGG" id="ptx:ABW99_10260"/>
<name>A0A0G3EN97_9BURK</name>
<dbReference type="RefSeq" id="WP_047214387.1">
    <property type="nucleotide sequence ID" value="NZ_CP011568.3"/>
</dbReference>
<evidence type="ECO:0000313" key="3">
    <source>
        <dbReference type="Proteomes" id="UP000036700"/>
    </source>
</evidence>
<dbReference type="GO" id="GO:0016791">
    <property type="term" value="F:phosphatase activity"/>
    <property type="evidence" value="ECO:0007669"/>
    <property type="project" value="TreeGrafter"/>
</dbReference>